<sequence length="101" mass="11239">MGSVREQIMERPVSIEDQNEISALAKSSIAVASDSLHTAIQQLIRDSEHSITSIDLEIAHLPRQQESQTIRIQQYIPQVYRVVGSTMESSTSAMVIRSCVL</sequence>
<protein>
    <recommendedName>
        <fullName evidence="3">BLOC-1-related complex subunit 7</fullName>
    </recommendedName>
</protein>
<organism evidence="1 2">
    <name type="scientific">Hypsizygus marmoreus</name>
    <name type="common">White beech mushroom</name>
    <name type="synonym">Agaricus marmoreus</name>
    <dbReference type="NCBI Taxonomy" id="39966"/>
    <lineage>
        <taxon>Eukaryota</taxon>
        <taxon>Fungi</taxon>
        <taxon>Dikarya</taxon>
        <taxon>Basidiomycota</taxon>
        <taxon>Agaricomycotina</taxon>
        <taxon>Agaricomycetes</taxon>
        <taxon>Agaricomycetidae</taxon>
        <taxon>Agaricales</taxon>
        <taxon>Tricholomatineae</taxon>
        <taxon>Lyophyllaceae</taxon>
        <taxon>Hypsizygus</taxon>
    </lineage>
</organism>
<accession>A0A369JCD7</accession>
<dbReference type="Proteomes" id="UP000076154">
    <property type="component" value="Unassembled WGS sequence"/>
</dbReference>
<comment type="caution">
    <text evidence="1">The sequence shown here is derived from an EMBL/GenBank/DDBJ whole genome shotgun (WGS) entry which is preliminary data.</text>
</comment>
<dbReference type="AlphaFoldDB" id="A0A369JCD7"/>
<evidence type="ECO:0000313" key="1">
    <source>
        <dbReference type="EMBL" id="RDB18982.1"/>
    </source>
</evidence>
<dbReference type="EMBL" id="LUEZ02000085">
    <property type="protein sequence ID" value="RDB18982.1"/>
    <property type="molecule type" value="Genomic_DNA"/>
</dbReference>
<gene>
    <name evidence="1" type="ORF">Hypma_014393</name>
</gene>
<evidence type="ECO:0000313" key="2">
    <source>
        <dbReference type="Proteomes" id="UP000076154"/>
    </source>
</evidence>
<reference evidence="1" key="1">
    <citation type="submission" date="2018-04" db="EMBL/GenBank/DDBJ databases">
        <title>Whole genome sequencing of Hypsizygus marmoreus.</title>
        <authorList>
            <person name="Choi I.-G."/>
            <person name="Min B."/>
            <person name="Kim J.-G."/>
            <person name="Kim S."/>
            <person name="Oh Y.-L."/>
            <person name="Kong W.-S."/>
            <person name="Park H."/>
            <person name="Jeong J."/>
            <person name="Song E.-S."/>
        </authorList>
    </citation>
    <scope>NUCLEOTIDE SEQUENCE [LARGE SCALE GENOMIC DNA]</scope>
    <source>
        <strain evidence="1">51987-8</strain>
    </source>
</reference>
<dbReference type="InParanoid" id="A0A369JCD7"/>
<evidence type="ECO:0008006" key="3">
    <source>
        <dbReference type="Google" id="ProtNLM"/>
    </source>
</evidence>
<keyword evidence="2" id="KW-1185">Reference proteome</keyword>
<name>A0A369JCD7_HYPMA</name>
<proteinExistence type="predicted"/>